<evidence type="ECO:0000313" key="2">
    <source>
        <dbReference type="Proteomes" id="UP000663823"/>
    </source>
</evidence>
<protein>
    <submittedName>
        <fullName evidence="1">Uncharacterized protein</fullName>
    </submittedName>
</protein>
<organism evidence="1 2">
    <name type="scientific">Rotaria sordida</name>
    <dbReference type="NCBI Taxonomy" id="392033"/>
    <lineage>
        <taxon>Eukaryota</taxon>
        <taxon>Metazoa</taxon>
        <taxon>Spiralia</taxon>
        <taxon>Gnathifera</taxon>
        <taxon>Rotifera</taxon>
        <taxon>Eurotatoria</taxon>
        <taxon>Bdelloidea</taxon>
        <taxon>Philodinida</taxon>
        <taxon>Philodinidae</taxon>
        <taxon>Rotaria</taxon>
    </lineage>
</organism>
<sequence>MTLHQVSLSMIIKISINNQPLTKRTELNTFVYDFHLYTIILYQINTNKKQIFSREFLLITFLQDFIEFYPNIPFGLKRALLKTVIYYPIDMEIINASG</sequence>
<name>A0A819E3V7_9BILA</name>
<accession>A0A819E3V7</accession>
<dbReference type="AlphaFoldDB" id="A0A819E3V7"/>
<gene>
    <name evidence="1" type="ORF">OTI717_LOCUS20762</name>
</gene>
<dbReference type="Proteomes" id="UP000663823">
    <property type="component" value="Unassembled WGS sequence"/>
</dbReference>
<dbReference type="EMBL" id="CAJOAX010003250">
    <property type="protein sequence ID" value="CAF3844077.1"/>
    <property type="molecule type" value="Genomic_DNA"/>
</dbReference>
<evidence type="ECO:0000313" key="1">
    <source>
        <dbReference type="EMBL" id="CAF3844077.1"/>
    </source>
</evidence>
<comment type="caution">
    <text evidence="1">The sequence shown here is derived from an EMBL/GenBank/DDBJ whole genome shotgun (WGS) entry which is preliminary data.</text>
</comment>
<reference evidence="1" key="1">
    <citation type="submission" date="2021-02" db="EMBL/GenBank/DDBJ databases">
        <authorList>
            <person name="Nowell W R."/>
        </authorList>
    </citation>
    <scope>NUCLEOTIDE SEQUENCE</scope>
</reference>
<proteinExistence type="predicted"/>